<dbReference type="Pfam" id="PF04381">
    <property type="entry name" value="RdgC"/>
    <property type="match status" value="1"/>
</dbReference>
<evidence type="ECO:0000313" key="2">
    <source>
        <dbReference type="Proteomes" id="UP000826725"/>
    </source>
</evidence>
<reference evidence="1" key="1">
    <citation type="submission" date="2020-09" db="EMBL/GenBank/DDBJ databases">
        <title>Desulfogranum mesoprofundum gen. nov., sp. nov., a novel mesophilic, sulfate-reducing chemolithoautotroph isolated from a deep-sea hydrothermal vent chimney in the Suiyo Seamount.</title>
        <authorList>
            <person name="Hashimoto Y."/>
            <person name="Nakagawa S."/>
        </authorList>
    </citation>
    <scope>NUCLEOTIDE SEQUENCE</scope>
    <source>
        <strain evidence="1">KT2</strain>
    </source>
</reference>
<name>A0A8D5JT27_9BACT</name>
<dbReference type="InterPro" id="IPR007476">
    <property type="entry name" value="RdgC"/>
</dbReference>
<organism evidence="1 2">
    <name type="scientific">Desulfomarina profundi</name>
    <dbReference type="NCBI Taxonomy" id="2772557"/>
    <lineage>
        <taxon>Bacteria</taxon>
        <taxon>Pseudomonadati</taxon>
        <taxon>Thermodesulfobacteriota</taxon>
        <taxon>Desulfobulbia</taxon>
        <taxon>Desulfobulbales</taxon>
        <taxon>Desulfobulbaceae</taxon>
        <taxon>Desulfomarina</taxon>
    </lineage>
</organism>
<proteinExistence type="predicted"/>
<dbReference type="EMBL" id="AP024086">
    <property type="protein sequence ID" value="BCL62736.1"/>
    <property type="molecule type" value="Genomic_DNA"/>
</dbReference>
<evidence type="ECO:0000313" key="1">
    <source>
        <dbReference type="EMBL" id="BCL62736.1"/>
    </source>
</evidence>
<gene>
    <name evidence="1" type="ORF">DGMP_34290</name>
</gene>
<dbReference type="GO" id="GO:0006310">
    <property type="term" value="P:DNA recombination"/>
    <property type="evidence" value="ECO:0007669"/>
    <property type="project" value="InterPro"/>
</dbReference>
<sequence length="204" mass="23658">MGLLKGTATFVKFTLEGDLPENPLEYISERILAFSFQDIDDTFDEYSIGWVSLVNMFDSSFAYASYSAGDYIVLTLRIDERKVSSAILKKIVQKEEQRVMAERQLPKLSRSMKVEIKERVRVELVRKAIPVPSTFDVCWNLSESSLLFFSTNKKIHAVLEDFFKECFGVFLRQQIPYTVAKHLLTEEQQLRLADLTPHVFTWVR</sequence>
<dbReference type="AlphaFoldDB" id="A0A8D5JT27"/>
<accession>A0A8D5JT27</accession>
<dbReference type="KEGG" id="dbk:DGMP_34290"/>
<protein>
    <recommendedName>
        <fullName evidence="3">Recombination-associated protein RdgC</fullName>
    </recommendedName>
</protein>
<dbReference type="Proteomes" id="UP000826725">
    <property type="component" value="Chromosome"/>
</dbReference>
<dbReference type="RefSeq" id="WP_228855066.1">
    <property type="nucleotide sequence ID" value="NZ_AP024086.1"/>
</dbReference>
<keyword evidence="2" id="KW-1185">Reference proteome</keyword>
<evidence type="ECO:0008006" key="3">
    <source>
        <dbReference type="Google" id="ProtNLM"/>
    </source>
</evidence>